<proteinExistence type="predicted"/>
<keyword evidence="1" id="KW-0812">Transmembrane</keyword>
<evidence type="ECO:0000313" key="3">
    <source>
        <dbReference type="EMBL" id="KEQ97496.1"/>
    </source>
</evidence>
<evidence type="ECO:0000256" key="2">
    <source>
        <dbReference type="SAM" id="SignalP"/>
    </source>
</evidence>
<dbReference type="OMA" id="AWICLEL"/>
<dbReference type="OrthoDB" id="3942583at2759"/>
<dbReference type="GeneID" id="25364771"/>
<keyword evidence="1" id="KW-0472">Membrane</keyword>
<reference evidence="3 4" key="1">
    <citation type="journal article" date="2014" name="BMC Genomics">
        <title>Genome sequencing of four Aureobasidium pullulans varieties: biotechnological potential, stress tolerance, and description of new species.</title>
        <authorList>
            <person name="Gostin Ar C."/>
            <person name="Ohm R.A."/>
            <person name="Kogej T."/>
            <person name="Sonjak S."/>
            <person name="Turk M."/>
            <person name="Zajc J."/>
            <person name="Zalar P."/>
            <person name="Grube M."/>
            <person name="Sun H."/>
            <person name="Han J."/>
            <person name="Sharma A."/>
            <person name="Chiniquy J."/>
            <person name="Ngan C.Y."/>
            <person name="Lipzen A."/>
            <person name="Barry K."/>
            <person name="Grigoriev I.V."/>
            <person name="Gunde-Cimerman N."/>
        </authorList>
    </citation>
    <scope>NUCLEOTIDE SEQUENCE [LARGE SCALE GENOMIC DNA]</scope>
    <source>
        <strain evidence="3 4">EXF-2481</strain>
    </source>
</reference>
<dbReference type="RefSeq" id="XP_013345714.1">
    <property type="nucleotide sequence ID" value="XM_013490260.1"/>
</dbReference>
<gene>
    <name evidence="3" type="ORF">AUEXF2481DRAFT_3302</name>
</gene>
<dbReference type="HOGENOM" id="CLU_1402168_0_0_1"/>
<evidence type="ECO:0000313" key="4">
    <source>
        <dbReference type="Proteomes" id="UP000030641"/>
    </source>
</evidence>
<feature type="signal peptide" evidence="2">
    <location>
        <begin position="1"/>
        <end position="20"/>
    </location>
</feature>
<accession>A0A074ZFV6</accession>
<dbReference type="AlphaFoldDB" id="A0A074ZFV6"/>
<keyword evidence="1" id="KW-1133">Transmembrane helix</keyword>
<keyword evidence="2" id="KW-0732">Signal</keyword>
<dbReference type="EMBL" id="KL584754">
    <property type="protein sequence ID" value="KEQ97496.1"/>
    <property type="molecule type" value="Genomic_DNA"/>
</dbReference>
<evidence type="ECO:0000256" key="1">
    <source>
        <dbReference type="SAM" id="Phobius"/>
    </source>
</evidence>
<dbReference type="Proteomes" id="UP000030641">
    <property type="component" value="Unassembled WGS sequence"/>
</dbReference>
<organism evidence="3 4">
    <name type="scientific">Aureobasidium subglaciale (strain EXF-2481)</name>
    <name type="common">Aureobasidium pullulans var. subglaciale</name>
    <dbReference type="NCBI Taxonomy" id="1043005"/>
    <lineage>
        <taxon>Eukaryota</taxon>
        <taxon>Fungi</taxon>
        <taxon>Dikarya</taxon>
        <taxon>Ascomycota</taxon>
        <taxon>Pezizomycotina</taxon>
        <taxon>Dothideomycetes</taxon>
        <taxon>Dothideomycetidae</taxon>
        <taxon>Dothideales</taxon>
        <taxon>Saccotheciaceae</taxon>
        <taxon>Aureobasidium</taxon>
    </lineage>
</organism>
<dbReference type="InParanoid" id="A0A074ZFV6"/>
<name>A0A074ZFV6_AURSE</name>
<keyword evidence="4" id="KW-1185">Reference proteome</keyword>
<feature type="chain" id="PRO_5001705421" evidence="2">
    <location>
        <begin position="21"/>
        <end position="198"/>
    </location>
</feature>
<protein>
    <submittedName>
        <fullName evidence="3">Uncharacterized protein</fullName>
    </submittedName>
</protein>
<feature type="transmembrane region" description="Helical" evidence="1">
    <location>
        <begin position="177"/>
        <end position="195"/>
    </location>
</feature>
<sequence>MKIFIIFALIMAALFSAVCADMVTTSTTTSTLTVTVFYTDTVSIDPATISSGTASPTPAFSYDPDPSSGLGSNLTSNELKSIHVKTVELISTVFSTQTDGVIATSLSTVTRLLNVTLTSTEVLEVTSTSTKNVGTTTGTTMITTSTITIPAASSISVEQSIAQMWGLSNGGDLVHPGPWLAISVVLLGAAHYIFFAHH</sequence>